<dbReference type="Gene3D" id="6.10.250.660">
    <property type="match status" value="2"/>
</dbReference>
<evidence type="ECO:0000256" key="1">
    <source>
        <dbReference type="SAM" id="MobiDB-lite"/>
    </source>
</evidence>
<dbReference type="Proteomes" id="UP000555564">
    <property type="component" value="Unassembled WGS sequence"/>
</dbReference>
<sequence>MNRFPRVSGLRNGYDPEQVDVLIRRIEATLGRGTLAGPAVTADEIRMSRFGVRLGGYHELAVDFALEAFVVAIETRASEPVPPPNPGQDDDAPTLPGLGETGDVAGAMTAAWLESEASRVERVSFRPGRLGSGYDEDEVDAFLDRVVATLRGTTEHPLTAGQIREATFSTVMFRPGYSVPQVDAFLAEIATVVDRRGQRVPQL</sequence>
<organism evidence="2 3">
    <name type="scientific">Sphaerisporangium rubeum</name>
    <dbReference type="NCBI Taxonomy" id="321317"/>
    <lineage>
        <taxon>Bacteria</taxon>
        <taxon>Bacillati</taxon>
        <taxon>Actinomycetota</taxon>
        <taxon>Actinomycetes</taxon>
        <taxon>Streptosporangiales</taxon>
        <taxon>Streptosporangiaceae</taxon>
        <taxon>Sphaerisporangium</taxon>
    </lineage>
</organism>
<dbReference type="AlphaFoldDB" id="A0A7X0M5P9"/>
<dbReference type="NCBIfam" id="TIGR03544">
    <property type="entry name" value="DivI1A_domain"/>
    <property type="match status" value="2"/>
</dbReference>
<dbReference type="RefSeq" id="WP_184979481.1">
    <property type="nucleotide sequence ID" value="NZ_BAAALO010000139.1"/>
</dbReference>
<name>A0A7X0M5P9_9ACTN</name>
<comment type="caution">
    <text evidence="2">The sequence shown here is derived from an EMBL/GenBank/DDBJ whole genome shotgun (WGS) entry which is preliminary data.</text>
</comment>
<evidence type="ECO:0000313" key="2">
    <source>
        <dbReference type="EMBL" id="MBB6472412.1"/>
    </source>
</evidence>
<proteinExistence type="predicted"/>
<gene>
    <name evidence="2" type="ORF">BJ992_001843</name>
</gene>
<accession>A0A7X0M5P9</accession>
<feature type="region of interest" description="Disordered" evidence="1">
    <location>
        <begin position="77"/>
        <end position="100"/>
    </location>
</feature>
<reference evidence="2 3" key="1">
    <citation type="submission" date="2020-08" db="EMBL/GenBank/DDBJ databases">
        <title>Sequencing the genomes of 1000 actinobacteria strains.</title>
        <authorList>
            <person name="Klenk H.-P."/>
        </authorList>
    </citation>
    <scope>NUCLEOTIDE SEQUENCE [LARGE SCALE GENOMIC DNA]</scope>
    <source>
        <strain evidence="2 3">DSM 44936</strain>
    </source>
</reference>
<protein>
    <submittedName>
        <fullName evidence="2">DivIVA domain-containing protein</fullName>
    </submittedName>
</protein>
<keyword evidence="3" id="KW-1185">Reference proteome</keyword>
<evidence type="ECO:0000313" key="3">
    <source>
        <dbReference type="Proteomes" id="UP000555564"/>
    </source>
</evidence>
<dbReference type="InterPro" id="IPR019933">
    <property type="entry name" value="DivIVA_domain"/>
</dbReference>
<dbReference type="EMBL" id="JACHIU010000001">
    <property type="protein sequence ID" value="MBB6472412.1"/>
    <property type="molecule type" value="Genomic_DNA"/>
</dbReference>